<evidence type="ECO:0000256" key="3">
    <source>
        <dbReference type="SAM" id="SignalP"/>
    </source>
</evidence>
<feature type="compositionally biased region" description="Basic and acidic residues" evidence="1">
    <location>
        <begin position="212"/>
        <end position="224"/>
    </location>
</feature>
<feature type="compositionally biased region" description="Basic and acidic residues" evidence="1">
    <location>
        <begin position="289"/>
        <end position="298"/>
    </location>
</feature>
<feature type="region of interest" description="Disordered" evidence="1">
    <location>
        <begin position="204"/>
        <end position="225"/>
    </location>
</feature>
<dbReference type="AlphaFoldDB" id="A0A2P7Z2V0"/>
<gene>
    <name evidence="4" type="ORF">B9Z65_4435</name>
</gene>
<feature type="region of interest" description="Disordered" evidence="1">
    <location>
        <begin position="378"/>
        <end position="414"/>
    </location>
</feature>
<proteinExistence type="predicted"/>
<dbReference type="EMBL" id="NHZQ01000335">
    <property type="protein sequence ID" value="PSK42521.1"/>
    <property type="molecule type" value="Genomic_DNA"/>
</dbReference>
<dbReference type="PANTHER" id="PTHR40622">
    <property type="match status" value="1"/>
</dbReference>
<feature type="compositionally biased region" description="Basic and acidic residues" evidence="1">
    <location>
        <begin position="400"/>
        <end position="414"/>
    </location>
</feature>
<evidence type="ECO:0000313" key="5">
    <source>
        <dbReference type="Proteomes" id="UP000243723"/>
    </source>
</evidence>
<keyword evidence="5" id="KW-1185">Reference proteome</keyword>
<feature type="chain" id="PRO_5015113622" evidence="3">
    <location>
        <begin position="20"/>
        <end position="414"/>
    </location>
</feature>
<keyword evidence="2" id="KW-0472">Membrane</keyword>
<accession>A0A2P7Z2V0</accession>
<keyword evidence="2" id="KW-0812">Transmembrane</keyword>
<comment type="caution">
    <text evidence="4">The sequence shown here is derived from an EMBL/GenBank/DDBJ whole genome shotgun (WGS) entry which is preliminary data.</text>
</comment>
<dbReference type="PANTHER" id="PTHR40622:SF1">
    <property type="match status" value="1"/>
</dbReference>
<evidence type="ECO:0000313" key="4">
    <source>
        <dbReference type="EMBL" id="PSK42521.1"/>
    </source>
</evidence>
<protein>
    <submittedName>
        <fullName evidence="4">Uncharacterized protein</fullName>
    </submittedName>
</protein>
<keyword evidence="3" id="KW-0732">Signal</keyword>
<feature type="region of interest" description="Disordered" evidence="1">
    <location>
        <begin position="259"/>
        <end position="315"/>
    </location>
</feature>
<feature type="compositionally biased region" description="Basic residues" evidence="1">
    <location>
        <begin position="299"/>
        <end position="315"/>
    </location>
</feature>
<reference evidence="4 5" key="1">
    <citation type="submission" date="2017-05" db="EMBL/GenBank/DDBJ databases">
        <title>Draft genome sequence of Elsinoe australis.</title>
        <authorList>
            <person name="Cheng Q."/>
        </authorList>
    </citation>
    <scope>NUCLEOTIDE SEQUENCE [LARGE SCALE GENOMIC DNA]</scope>
    <source>
        <strain evidence="4 5">NL1</strain>
    </source>
</reference>
<feature type="compositionally biased region" description="Acidic residues" evidence="1">
    <location>
        <begin position="379"/>
        <end position="392"/>
    </location>
</feature>
<keyword evidence="2" id="KW-1133">Transmembrane helix</keyword>
<sequence>MVGRLAGALAAASALTAQAMLIPAGTNTNNIGEPVELLAVNAEWQTIKLPCPECVFPTKQTEVEEAAEGDMMWIQGGANSLLLNITTIFDGHAVGLDNYPLYPPLASVNKATVDMIHSDASMVQLQDGSATRKSVTVSAASTVASEEHVSPDGESVVRAKYQIFSIDNHPVTVDGVEVTALKRKDGKMALLNVEPVPKADTIFDSLPPHHPGSHDNKKPSEHHKPCSLPAPICHFRDVVEAKMSELKAGIPHYKLKFGKPGCHGRKGKGQGVRLPTHRRPPHFQGAEGPHAHRPDGHRGKPWRHHGAGFAHPHHHHHASGVHRALQSILFVLVPIFLGITMGLLVSVVGMLVGRLIAFVWLRFVRGGRRGYASVRLNEEEAEAEDVEKDDVESVVSEPLPKYEEAPAYEEKERV</sequence>
<feature type="signal peptide" evidence="3">
    <location>
        <begin position="1"/>
        <end position="19"/>
    </location>
</feature>
<feature type="compositionally biased region" description="Basic residues" evidence="1">
    <location>
        <begin position="259"/>
        <end position="268"/>
    </location>
</feature>
<dbReference type="Proteomes" id="UP000243723">
    <property type="component" value="Unassembled WGS sequence"/>
</dbReference>
<organism evidence="4 5">
    <name type="scientific">Elsinoe australis</name>
    <dbReference type="NCBI Taxonomy" id="40998"/>
    <lineage>
        <taxon>Eukaryota</taxon>
        <taxon>Fungi</taxon>
        <taxon>Dikarya</taxon>
        <taxon>Ascomycota</taxon>
        <taxon>Pezizomycotina</taxon>
        <taxon>Dothideomycetes</taxon>
        <taxon>Dothideomycetidae</taxon>
        <taxon>Myriangiales</taxon>
        <taxon>Elsinoaceae</taxon>
        <taxon>Elsinoe</taxon>
    </lineage>
</organism>
<evidence type="ECO:0000256" key="2">
    <source>
        <dbReference type="SAM" id="Phobius"/>
    </source>
</evidence>
<dbReference type="OrthoDB" id="5409353at2759"/>
<feature type="transmembrane region" description="Helical" evidence="2">
    <location>
        <begin position="328"/>
        <end position="361"/>
    </location>
</feature>
<evidence type="ECO:0000256" key="1">
    <source>
        <dbReference type="SAM" id="MobiDB-lite"/>
    </source>
</evidence>
<name>A0A2P7Z2V0_9PEZI</name>